<dbReference type="RefSeq" id="WP_019465158.1">
    <property type="nucleotide sequence ID" value="NZ_ALOY01000149.1"/>
</dbReference>
<sequence>MSGLRAMQRQLADALRADAMPHLASLHGDGVADATSRLAVYHHGYRLRLVEALRTEFPGLALLAGKRFANVLHDYVTAHPSTHFNIRWHGEGLADFLAYASPWCERPALAEMAQLDWAISTAFDAADHPTITASELAHVPPDGWATLRLHPLPHARVLRVTHNIAALRRAADRGTARPALRRLRQPRHLLVWRPALEVRYRPVAPAEFPALQAALHGETFAKLCERLAQRHGARSALPRMAALLGQWMNEGLIGRLDTT</sequence>
<proteinExistence type="predicted"/>
<evidence type="ECO:0000259" key="1">
    <source>
        <dbReference type="Pfam" id="PF09836"/>
    </source>
</evidence>
<feature type="domain" description="Putative DNA-binding" evidence="1">
    <location>
        <begin position="7"/>
        <end position="97"/>
    </location>
</feature>
<dbReference type="InterPro" id="IPR018640">
    <property type="entry name" value="DUF2063"/>
</dbReference>
<dbReference type="Pfam" id="PF09836">
    <property type="entry name" value="DUF2063"/>
    <property type="match status" value="1"/>
</dbReference>
<accession>A0A075JX05</accession>
<evidence type="ECO:0000313" key="3">
    <source>
        <dbReference type="Proteomes" id="UP000027987"/>
    </source>
</evidence>
<dbReference type="AlphaFoldDB" id="A0A075JX05"/>
<dbReference type="EMBL" id="CP008884">
    <property type="protein sequence ID" value="AIF46631.1"/>
    <property type="molecule type" value="Genomic_DNA"/>
</dbReference>
<gene>
    <name evidence="2" type="ORF">HY57_04805</name>
</gene>
<evidence type="ECO:0000313" key="2">
    <source>
        <dbReference type="EMBL" id="AIF46631.1"/>
    </source>
</evidence>
<dbReference type="Proteomes" id="UP000027987">
    <property type="component" value="Chromosome"/>
</dbReference>
<keyword evidence="3" id="KW-1185">Reference proteome</keyword>
<dbReference type="HOGENOM" id="CLU_086594_1_0_6"/>
<dbReference type="STRING" id="1217721.HY57_04805"/>
<dbReference type="OrthoDB" id="343356at2"/>
<organism evidence="2 3">
    <name type="scientific">Dyella japonica A8</name>
    <dbReference type="NCBI Taxonomy" id="1217721"/>
    <lineage>
        <taxon>Bacteria</taxon>
        <taxon>Pseudomonadati</taxon>
        <taxon>Pseudomonadota</taxon>
        <taxon>Gammaproteobacteria</taxon>
        <taxon>Lysobacterales</taxon>
        <taxon>Rhodanobacteraceae</taxon>
        <taxon>Dyella</taxon>
    </lineage>
</organism>
<protein>
    <recommendedName>
        <fullName evidence="1">Putative DNA-binding domain-containing protein</fullName>
    </recommendedName>
</protein>
<dbReference type="KEGG" id="dja:HY57_04805"/>
<name>A0A075JX05_9GAMM</name>
<reference evidence="2 3" key="1">
    <citation type="submission" date="2014-07" db="EMBL/GenBank/DDBJ databases">
        <title>Complete Genome Sequence of Dyella japonica Strain A8 Isolated from Malaysian Tropical Soil.</title>
        <authorList>
            <person name="Hui R.K.H."/>
            <person name="Chen J.-W."/>
            <person name="Chan K.-G."/>
            <person name="Leung F.C.C."/>
        </authorList>
    </citation>
    <scope>NUCLEOTIDE SEQUENCE [LARGE SCALE GENOMIC DNA]</scope>
    <source>
        <strain evidence="2 3">A8</strain>
    </source>
</reference>
<dbReference type="PATRIC" id="fig|1217721.7.peg.1007"/>